<comment type="caution">
    <text evidence="2">The sequence shown here is derived from an EMBL/GenBank/DDBJ whole genome shotgun (WGS) entry which is preliminary data.</text>
</comment>
<gene>
    <name evidence="2" type="ORF">BJX67DRAFT_314796</name>
</gene>
<reference evidence="2 3" key="1">
    <citation type="submission" date="2024-07" db="EMBL/GenBank/DDBJ databases">
        <title>Section-level genome sequencing and comparative genomics of Aspergillus sections Usti and Cavernicolus.</title>
        <authorList>
            <consortium name="Lawrence Berkeley National Laboratory"/>
            <person name="Nybo J.L."/>
            <person name="Vesth T.C."/>
            <person name="Theobald S."/>
            <person name="Frisvad J.C."/>
            <person name="Larsen T.O."/>
            <person name="Kjaerboelling I."/>
            <person name="Rothschild-Mancinelli K."/>
            <person name="Lyhne E.K."/>
            <person name="Kogle M.E."/>
            <person name="Barry K."/>
            <person name="Clum A."/>
            <person name="Na H."/>
            <person name="Ledsgaard L."/>
            <person name="Lin J."/>
            <person name="Lipzen A."/>
            <person name="Kuo A."/>
            <person name="Riley R."/>
            <person name="Mondo S."/>
            <person name="Labutti K."/>
            <person name="Haridas S."/>
            <person name="Pangalinan J."/>
            <person name="Salamov A.A."/>
            <person name="Simmons B.A."/>
            <person name="Magnuson J.K."/>
            <person name="Chen J."/>
            <person name="Drula E."/>
            <person name="Henrissat B."/>
            <person name="Wiebenga A."/>
            <person name="Lubbers R.J."/>
            <person name="Gomes A.C."/>
            <person name="Macurrencykelacurrency M.R."/>
            <person name="Stajich J."/>
            <person name="Grigoriev I.V."/>
            <person name="Mortensen U.H."/>
            <person name="De Vries R.P."/>
            <person name="Baker S.E."/>
            <person name="Andersen M.R."/>
        </authorList>
    </citation>
    <scope>NUCLEOTIDE SEQUENCE [LARGE SCALE GENOMIC DNA]</scope>
    <source>
        <strain evidence="2 3">CBS 449.75</strain>
    </source>
</reference>
<feature type="compositionally biased region" description="Basic and acidic residues" evidence="1">
    <location>
        <begin position="1"/>
        <end position="28"/>
    </location>
</feature>
<accession>A0ABR4L9T6</accession>
<evidence type="ECO:0000256" key="1">
    <source>
        <dbReference type="SAM" id="MobiDB-lite"/>
    </source>
</evidence>
<dbReference type="GeneID" id="98142283"/>
<sequence length="235" mass="26156">MKVLQSEECHRTQPLTHEHEGRSERDSILEDPPLAPRDWGLNRGHSMPCMGALFSSVLWGLEGRLPSSLKMQGESSKFGEDPSLSFFCRHAPVCKALGPLQVGHLQGQVWYCGVFQGCQPLREISLRSLSILFCLEKARAMVSMEASNPNLILLTESNRNNSRKQWKYSLLRSCQQASRSGPISSHVQFFIRSPTMDGHGSCPGRCFITILLADAMRSHEETSTDAGFTGPVLPR</sequence>
<evidence type="ECO:0000313" key="2">
    <source>
        <dbReference type="EMBL" id="KAL2861161.1"/>
    </source>
</evidence>
<feature type="region of interest" description="Disordered" evidence="1">
    <location>
        <begin position="1"/>
        <end position="34"/>
    </location>
</feature>
<protein>
    <submittedName>
        <fullName evidence="2">Uncharacterized protein</fullName>
    </submittedName>
</protein>
<organism evidence="2 3">
    <name type="scientific">Aspergillus lucknowensis</name>
    <dbReference type="NCBI Taxonomy" id="176173"/>
    <lineage>
        <taxon>Eukaryota</taxon>
        <taxon>Fungi</taxon>
        <taxon>Dikarya</taxon>
        <taxon>Ascomycota</taxon>
        <taxon>Pezizomycotina</taxon>
        <taxon>Eurotiomycetes</taxon>
        <taxon>Eurotiomycetidae</taxon>
        <taxon>Eurotiales</taxon>
        <taxon>Aspergillaceae</taxon>
        <taxon>Aspergillus</taxon>
        <taxon>Aspergillus subgen. Nidulantes</taxon>
    </lineage>
</organism>
<name>A0ABR4L9T6_9EURO</name>
<dbReference type="RefSeq" id="XP_070881055.1">
    <property type="nucleotide sequence ID" value="XM_071027211.1"/>
</dbReference>
<dbReference type="EMBL" id="JBFXLQ010000074">
    <property type="protein sequence ID" value="KAL2861161.1"/>
    <property type="molecule type" value="Genomic_DNA"/>
</dbReference>
<evidence type="ECO:0000313" key="3">
    <source>
        <dbReference type="Proteomes" id="UP001610432"/>
    </source>
</evidence>
<proteinExistence type="predicted"/>
<keyword evidence="3" id="KW-1185">Reference proteome</keyword>
<dbReference type="Proteomes" id="UP001610432">
    <property type="component" value="Unassembled WGS sequence"/>
</dbReference>